<dbReference type="InterPro" id="IPR050522">
    <property type="entry name" value="Ribosomal_protein_eL43"/>
</dbReference>
<name>A0A9W5TC85_BABOV</name>
<evidence type="ECO:0000256" key="2">
    <source>
        <dbReference type="ARBA" id="ARBA00022980"/>
    </source>
</evidence>
<dbReference type="InterPro" id="IPR011332">
    <property type="entry name" value="Ribosomal_zn-bd"/>
</dbReference>
<dbReference type="Proteomes" id="UP001057455">
    <property type="component" value="Unassembled WGS sequence"/>
</dbReference>
<evidence type="ECO:0000256" key="3">
    <source>
        <dbReference type="ARBA" id="ARBA00023274"/>
    </source>
</evidence>
<dbReference type="SUPFAM" id="SSF57829">
    <property type="entry name" value="Zn-binding ribosomal proteins"/>
    <property type="match status" value="1"/>
</dbReference>
<dbReference type="GO" id="GO:1990904">
    <property type="term" value="C:ribonucleoprotein complex"/>
    <property type="evidence" value="ECO:0007669"/>
    <property type="project" value="UniProtKB-KW"/>
</dbReference>
<keyword evidence="5" id="KW-1185">Reference proteome</keyword>
<dbReference type="PANTHER" id="PTHR48129">
    <property type="entry name" value="60S RIBOSOMAL PROTEIN L37A"/>
    <property type="match status" value="1"/>
</dbReference>
<dbReference type="HAMAP" id="MF_00327">
    <property type="entry name" value="Ribosomal_eL43"/>
    <property type="match status" value="1"/>
</dbReference>
<protein>
    <submittedName>
        <fullName evidence="4">Ribosomal protein RPL37A</fullName>
    </submittedName>
</protein>
<organism evidence="4 5">
    <name type="scientific">Babesia ovis</name>
    <dbReference type="NCBI Taxonomy" id="5869"/>
    <lineage>
        <taxon>Eukaryota</taxon>
        <taxon>Sar</taxon>
        <taxon>Alveolata</taxon>
        <taxon>Apicomplexa</taxon>
        <taxon>Aconoidasida</taxon>
        <taxon>Piroplasmida</taxon>
        <taxon>Babesiidae</taxon>
        <taxon>Babesia</taxon>
    </lineage>
</organism>
<accession>A0A9W5TC85</accession>
<dbReference type="PANTHER" id="PTHR48129:SF1">
    <property type="entry name" value="LARGE RIBOSOMAL SUBUNIT PROTEIN EL43"/>
    <property type="match status" value="1"/>
</dbReference>
<dbReference type="Gene3D" id="2.20.25.30">
    <property type="match status" value="1"/>
</dbReference>
<evidence type="ECO:0000313" key="4">
    <source>
        <dbReference type="EMBL" id="GFE55552.1"/>
    </source>
</evidence>
<gene>
    <name evidence="4" type="ORF">BaOVIS_029560</name>
</gene>
<dbReference type="GO" id="GO:0003735">
    <property type="term" value="F:structural constituent of ribosome"/>
    <property type="evidence" value="ECO:0007669"/>
    <property type="project" value="InterPro"/>
</dbReference>
<dbReference type="GO" id="GO:0006412">
    <property type="term" value="P:translation"/>
    <property type="evidence" value="ECO:0007669"/>
    <property type="project" value="InterPro"/>
</dbReference>
<keyword evidence="2 4" id="KW-0689">Ribosomal protein</keyword>
<dbReference type="OrthoDB" id="10258345at2759"/>
<dbReference type="InterPro" id="IPR011331">
    <property type="entry name" value="Ribosomal_eL37/eL43"/>
</dbReference>
<dbReference type="AlphaFoldDB" id="A0A9W5TC85"/>
<keyword evidence="3" id="KW-0687">Ribonucleoprotein</keyword>
<comment type="similarity">
    <text evidence="1">Belongs to the eukaryotic ribosomal protein eL43 family.</text>
</comment>
<dbReference type="InterPro" id="IPR002674">
    <property type="entry name" value="Ribosomal_eL43"/>
</dbReference>
<sequence length="94" mass="10643">MSKRTKKVGVTGKYGVRYGASLRKQARKILLLQHTKYNCPFCGKDATRWKAVGIWECKRCKRRVAGGAWSMSTSTGSTIKSTIERLYKQNVEAQ</sequence>
<evidence type="ECO:0000256" key="1">
    <source>
        <dbReference type="ARBA" id="ARBA00008672"/>
    </source>
</evidence>
<evidence type="ECO:0000313" key="5">
    <source>
        <dbReference type="Proteomes" id="UP001057455"/>
    </source>
</evidence>
<dbReference type="Pfam" id="PF01780">
    <property type="entry name" value="Ribosomal_L37ae"/>
    <property type="match status" value="1"/>
</dbReference>
<reference evidence="4" key="1">
    <citation type="submission" date="2019-12" db="EMBL/GenBank/DDBJ databases">
        <title>Genome sequence of Babesia ovis.</title>
        <authorList>
            <person name="Yamagishi J."/>
            <person name="Sevinc F."/>
            <person name="Xuan X."/>
        </authorList>
    </citation>
    <scope>NUCLEOTIDE SEQUENCE</scope>
    <source>
        <strain evidence="4">Selcuk</strain>
    </source>
</reference>
<dbReference type="NCBIfam" id="TIGR00280">
    <property type="entry name" value="eL43_euk_arch"/>
    <property type="match status" value="1"/>
</dbReference>
<comment type="caution">
    <text evidence="4">The sequence shown here is derived from an EMBL/GenBank/DDBJ whole genome shotgun (WGS) entry which is preliminary data.</text>
</comment>
<dbReference type="GO" id="GO:0005840">
    <property type="term" value="C:ribosome"/>
    <property type="evidence" value="ECO:0007669"/>
    <property type="project" value="UniProtKB-KW"/>
</dbReference>
<proteinExistence type="inferred from homology"/>
<dbReference type="EMBL" id="BLIY01000022">
    <property type="protein sequence ID" value="GFE55552.1"/>
    <property type="molecule type" value="Genomic_DNA"/>
</dbReference>